<name>A0A833SN45_PHYIN</name>
<reference evidence="1" key="1">
    <citation type="submission" date="2020-04" db="EMBL/GenBank/DDBJ databases">
        <title>Hybrid Assembly of Korean Phytophthora infestans isolates.</title>
        <authorList>
            <person name="Prokchorchik M."/>
            <person name="Lee Y."/>
            <person name="Seo J."/>
            <person name="Cho J.-H."/>
            <person name="Park Y.-E."/>
            <person name="Jang D.-C."/>
            <person name="Im J.-S."/>
            <person name="Choi J.-G."/>
            <person name="Park H.-J."/>
            <person name="Lee G.-B."/>
            <person name="Lee Y.-G."/>
            <person name="Hong S.-Y."/>
            <person name="Cho K."/>
            <person name="Sohn K.H."/>
        </authorList>
    </citation>
    <scope>NUCLEOTIDE SEQUENCE</scope>
    <source>
        <strain evidence="1">KR_1_A1</strain>
    </source>
</reference>
<evidence type="ECO:0000313" key="2">
    <source>
        <dbReference type="Proteomes" id="UP000602510"/>
    </source>
</evidence>
<accession>A0A833SN45</accession>
<dbReference type="AlphaFoldDB" id="A0A833SN45"/>
<organism evidence="1 2">
    <name type="scientific">Phytophthora infestans</name>
    <name type="common">Potato late blight agent</name>
    <name type="synonym">Botrytis infestans</name>
    <dbReference type="NCBI Taxonomy" id="4787"/>
    <lineage>
        <taxon>Eukaryota</taxon>
        <taxon>Sar</taxon>
        <taxon>Stramenopiles</taxon>
        <taxon>Oomycota</taxon>
        <taxon>Peronosporomycetes</taxon>
        <taxon>Peronosporales</taxon>
        <taxon>Peronosporaceae</taxon>
        <taxon>Phytophthora</taxon>
    </lineage>
</organism>
<keyword evidence="2" id="KW-1185">Reference proteome</keyword>
<proteinExistence type="predicted"/>
<sequence length="71" mass="7588">MCIEQYVLGLLRQQRFSAAFGDAWARGIIALAGVATKVFGKPELEVHSATFGLGTNMAHAMQAVSPLPMPN</sequence>
<protein>
    <submittedName>
        <fullName evidence="1">Uncharacterized protein</fullName>
    </submittedName>
</protein>
<comment type="caution">
    <text evidence="1">The sequence shown here is derived from an EMBL/GenBank/DDBJ whole genome shotgun (WGS) entry which is preliminary data.</text>
</comment>
<evidence type="ECO:0000313" key="1">
    <source>
        <dbReference type="EMBL" id="KAF4033568.1"/>
    </source>
</evidence>
<dbReference type="Proteomes" id="UP000602510">
    <property type="component" value="Unassembled WGS sequence"/>
</dbReference>
<gene>
    <name evidence="1" type="ORF">GN244_ATG14494</name>
</gene>
<dbReference type="EMBL" id="WSZM01000416">
    <property type="protein sequence ID" value="KAF4033568.1"/>
    <property type="molecule type" value="Genomic_DNA"/>
</dbReference>